<gene>
    <name evidence="1" type="ORF">METZ01_LOCUS476559</name>
</gene>
<dbReference type="AlphaFoldDB" id="A0A383BWQ8"/>
<reference evidence="1" key="1">
    <citation type="submission" date="2018-05" db="EMBL/GenBank/DDBJ databases">
        <authorList>
            <person name="Lanie J.A."/>
            <person name="Ng W.-L."/>
            <person name="Kazmierczak K.M."/>
            <person name="Andrzejewski T.M."/>
            <person name="Davidsen T.M."/>
            <person name="Wayne K.J."/>
            <person name="Tettelin H."/>
            <person name="Glass J.I."/>
            <person name="Rusch D."/>
            <person name="Podicherti R."/>
            <person name="Tsui H.-C.T."/>
            <person name="Winkler M.E."/>
        </authorList>
    </citation>
    <scope>NUCLEOTIDE SEQUENCE</scope>
</reference>
<feature type="non-terminal residue" evidence="1">
    <location>
        <position position="244"/>
    </location>
</feature>
<dbReference type="EMBL" id="UINC01203445">
    <property type="protein sequence ID" value="SVE23705.1"/>
    <property type="molecule type" value="Genomic_DNA"/>
</dbReference>
<accession>A0A383BWQ8</accession>
<protein>
    <submittedName>
        <fullName evidence="1">Uncharacterized protein</fullName>
    </submittedName>
</protein>
<name>A0A383BWQ8_9ZZZZ</name>
<proteinExistence type="predicted"/>
<sequence>AEKNLQFLAQEKASWRVNIGQTQRTLPEECDYQLEELQKTFDKLGELAFSFDSGTAPAVKQMREKLLLAAAGSMNLELDEVGSNLSANTDVLNAFLELYDVGLIKQKLIKNTQESIRSEELPGSTPTNLMMFGTPTKLLDGGKIEEEFKEWLETGYARRLLFGYTTETHRTKYASAEERYQQMIDPDIANEMEDIQETFASFAKRSVNTILQISKENHIHLLEYQMRSEEAADDMKDHMTIQQA</sequence>
<feature type="non-terminal residue" evidence="1">
    <location>
        <position position="1"/>
    </location>
</feature>
<evidence type="ECO:0000313" key="1">
    <source>
        <dbReference type="EMBL" id="SVE23705.1"/>
    </source>
</evidence>
<organism evidence="1">
    <name type="scientific">marine metagenome</name>
    <dbReference type="NCBI Taxonomy" id="408172"/>
    <lineage>
        <taxon>unclassified sequences</taxon>
        <taxon>metagenomes</taxon>
        <taxon>ecological metagenomes</taxon>
    </lineage>
</organism>